<accession>A0A1U7HGU5</accession>
<evidence type="ECO:0000259" key="2">
    <source>
        <dbReference type="PROSITE" id="PS50110"/>
    </source>
</evidence>
<dbReference type="Proteomes" id="UP000186868">
    <property type="component" value="Unassembled WGS sequence"/>
</dbReference>
<dbReference type="PANTHER" id="PTHR45228">
    <property type="entry name" value="CYCLIC DI-GMP PHOSPHODIESTERASE TM_0186-RELATED"/>
    <property type="match status" value="1"/>
</dbReference>
<dbReference type="CDD" id="cd00077">
    <property type="entry name" value="HDc"/>
    <property type="match status" value="1"/>
</dbReference>
<protein>
    <submittedName>
        <fullName evidence="4">Two-component system response regulator</fullName>
    </submittedName>
</protein>
<evidence type="ECO:0000313" key="5">
    <source>
        <dbReference type="Proteomes" id="UP000186868"/>
    </source>
</evidence>
<keyword evidence="1" id="KW-0597">Phosphoprotein</keyword>
<dbReference type="PANTHER" id="PTHR45228:SF1">
    <property type="entry name" value="CYCLIC DI-GMP PHOSPHODIESTERASE TM_0186"/>
    <property type="match status" value="1"/>
</dbReference>
<feature type="domain" description="Response regulatory" evidence="2">
    <location>
        <begin position="21"/>
        <end position="137"/>
    </location>
</feature>
<dbReference type="InterPro" id="IPR052020">
    <property type="entry name" value="Cyclic_di-GMP/3'3'-cGAMP_PDE"/>
</dbReference>
<name>A0A1U7HGU5_9CYAN</name>
<keyword evidence="5" id="KW-1185">Reference proteome</keyword>
<organism evidence="4 5">
    <name type="scientific">Hydrococcus rivularis NIES-593</name>
    <dbReference type="NCBI Taxonomy" id="1921803"/>
    <lineage>
        <taxon>Bacteria</taxon>
        <taxon>Bacillati</taxon>
        <taxon>Cyanobacteriota</taxon>
        <taxon>Cyanophyceae</taxon>
        <taxon>Pleurocapsales</taxon>
        <taxon>Hydrococcaceae</taxon>
        <taxon>Hydrococcus</taxon>
    </lineage>
</organism>
<evidence type="ECO:0000256" key="1">
    <source>
        <dbReference type="PROSITE-ProRule" id="PRU00169"/>
    </source>
</evidence>
<dbReference type="InterPro" id="IPR003607">
    <property type="entry name" value="HD/PDEase_dom"/>
</dbReference>
<dbReference type="InterPro" id="IPR037522">
    <property type="entry name" value="HD_GYP_dom"/>
</dbReference>
<evidence type="ECO:0000313" key="4">
    <source>
        <dbReference type="EMBL" id="OKH22797.1"/>
    </source>
</evidence>
<dbReference type="PROSITE" id="PS51832">
    <property type="entry name" value="HD_GYP"/>
    <property type="match status" value="1"/>
</dbReference>
<dbReference type="SMART" id="SM00448">
    <property type="entry name" value="REC"/>
    <property type="match status" value="1"/>
</dbReference>
<dbReference type="Pfam" id="PF00072">
    <property type="entry name" value="Response_reg"/>
    <property type="match status" value="1"/>
</dbReference>
<feature type="domain" description="HD-GYP" evidence="3">
    <location>
        <begin position="145"/>
        <end position="336"/>
    </location>
</feature>
<gene>
    <name evidence="4" type="ORF">NIES593_11790</name>
</gene>
<dbReference type="InterPro" id="IPR011006">
    <property type="entry name" value="CheY-like_superfamily"/>
</dbReference>
<dbReference type="PROSITE" id="PS50110">
    <property type="entry name" value="RESPONSE_REGULATORY"/>
    <property type="match status" value="1"/>
</dbReference>
<dbReference type="Pfam" id="PF13487">
    <property type="entry name" value="HD_5"/>
    <property type="match status" value="1"/>
</dbReference>
<dbReference type="InterPro" id="IPR001789">
    <property type="entry name" value="Sig_transdc_resp-reg_receiver"/>
</dbReference>
<dbReference type="SUPFAM" id="SSF109604">
    <property type="entry name" value="HD-domain/PDEase-like"/>
    <property type="match status" value="1"/>
</dbReference>
<dbReference type="Gene3D" id="3.40.50.2300">
    <property type="match status" value="1"/>
</dbReference>
<sequence length="336" mass="37900">MVKFHIHPVAVSTLVSSEQAKILVVDDHRYSRMAAVDLLSLDGYKVLEADDSKDVLKVVLDNKPDLILLDVIMPHTDGFEICERLKQDERTRSIPVIFITASDDRNWRVKGREVGGDDFLAKPLDRLELLTKVKLLIQQKRLNEGLDQTEQLLFSIASAIENRSTKDGRTFAKLENLAQSFGEYLQLSGTEISDLIFAARLHDIGTVCIPDAVLLKKGELTAEERELIEQHVLVGEKICQPMQNRRGVLPIIRHHHERWDGSGYPDGLSGEEIPWLAQVFQILDIYVALTSERPYKQALTPDEAIAVIAEETEKGWRNPELVNQFTAFIQATAITS</sequence>
<comment type="caution">
    <text evidence="4">The sequence shown here is derived from an EMBL/GenBank/DDBJ whole genome shotgun (WGS) entry which is preliminary data.</text>
</comment>
<dbReference type="AlphaFoldDB" id="A0A1U7HGU5"/>
<reference evidence="4 5" key="1">
    <citation type="submission" date="2016-11" db="EMBL/GenBank/DDBJ databases">
        <title>Draft Genome Sequences of Nine Cyanobacterial Strains from Diverse Habitats.</title>
        <authorList>
            <person name="Zhu T."/>
            <person name="Hou S."/>
            <person name="Lu X."/>
            <person name="Hess W.R."/>
        </authorList>
    </citation>
    <scope>NUCLEOTIDE SEQUENCE [LARGE SCALE GENOMIC DNA]</scope>
    <source>
        <strain evidence="4 5">NIES-593</strain>
    </source>
</reference>
<evidence type="ECO:0000259" key="3">
    <source>
        <dbReference type="PROSITE" id="PS51832"/>
    </source>
</evidence>
<dbReference type="GO" id="GO:0000160">
    <property type="term" value="P:phosphorelay signal transduction system"/>
    <property type="evidence" value="ECO:0007669"/>
    <property type="project" value="InterPro"/>
</dbReference>
<dbReference type="Gene3D" id="1.10.3210.10">
    <property type="entry name" value="Hypothetical protein af1432"/>
    <property type="match status" value="1"/>
</dbReference>
<proteinExistence type="predicted"/>
<dbReference type="SUPFAM" id="SSF52172">
    <property type="entry name" value="CheY-like"/>
    <property type="match status" value="1"/>
</dbReference>
<dbReference type="EMBL" id="MRCB01000012">
    <property type="protein sequence ID" value="OKH22797.1"/>
    <property type="molecule type" value="Genomic_DNA"/>
</dbReference>
<feature type="modified residue" description="4-aspartylphosphate" evidence="1">
    <location>
        <position position="70"/>
    </location>
</feature>
<dbReference type="STRING" id="1921803.NIES593_11790"/>